<evidence type="ECO:0000313" key="1">
    <source>
        <dbReference type="EMBL" id="MCS0498973.1"/>
    </source>
</evidence>
<accession>A0ABT1ZE38</accession>
<protein>
    <submittedName>
        <fullName evidence="1">Uncharacterized protein</fullName>
    </submittedName>
</protein>
<gene>
    <name evidence="1" type="ORF">NUH29_05335</name>
</gene>
<comment type="caution">
    <text evidence="1">The sequence shown here is derived from an EMBL/GenBank/DDBJ whole genome shotgun (WGS) entry which is preliminary data.</text>
</comment>
<organism evidence="1 2">
    <name type="scientific">Protaetiibacter mangrovi</name>
    <dbReference type="NCBI Taxonomy" id="2970926"/>
    <lineage>
        <taxon>Bacteria</taxon>
        <taxon>Bacillati</taxon>
        <taxon>Actinomycetota</taxon>
        <taxon>Actinomycetes</taxon>
        <taxon>Micrococcales</taxon>
        <taxon>Microbacteriaceae</taxon>
        <taxon>Protaetiibacter</taxon>
    </lineage>
</organism>
<proteinExistence type="predicted"/>
<sequence length="99" mass="10933">MNMRALHYAGCELVTTERVAEALLDYIVTLPLNQPPERVTIPALRGGEPVVAELVLTAATPLATTSLDMREQPLDGEDYAVEVLRFKAHRLDSVGFDLR</sequence>
<evidence type="ECO:0000313" key="2">
    <source>
        <dbReference type="Proteomes" id="UP001205337"/>
    </source>
</evidence>
<dbReference type="RefSeq" id="WP_258797991.1">
    <property type="nucleotide sequence ID" value="NZ_JANTHX010000005.1"/>
</dbReference>
<dbReference type="Proteomes" id="UP001205337">
    <property type="component" value="Unassembled WGS sequence"/>
</dbReference>
<keyword evidence="2" id="KW-1185">Reference proteome</keyword>
<name>A0ABT1ZE38_9MICO</name>
<dbReference type="EMBL" id="JANTHX010000005">
    <property type="protein sequence ID" value="MCS0498973.1"/>
    <property type="molecule type" value="Genomic_DNA"/>
</dbReference>
<reference evidence="1 2" key="1">
    <citation type="submission" date="2022-08" db="EMBL/GenBank/DDBJ databases">
        <authorList>
            <person name="Li F."/>
        </authorList>
    </citation>
    <scope>NUCLEOTIDE SEQUENCE [LARGE SCALE GENOMIC DNA]</scope>
    <source>
        <strain evidence="1 2">10F1B-8-1</strain>
    </source>
</reference>